<feature type="signal peptide" evidence="9">
    <location>
        <begin position="1"/>
        <end position="16"/>
    </location>
</feature>
<evidence type="ECO:0000313" key="11">
    <source>
        <dbReference type="Proteomes" id="UP001519460"/>
    </source>
</evidence>
<reference evidence="10 11" key="1">
    <citation type="journal article" date="2023" name="Sci. Data">
        <title>Genome assembly of the Korean intertidal mud-creeper Batillaria attramentaria.</title>
        <authorList>
            <person name="Patra A.K."/>
            <person name="Ho P.T."/>
            <person name="Jun S."/>
            <person name="Lee S.J."/>
            <person name="Kim Y."/>
            <person name="Won Y.J."/>
        </authorList>
    </citation>
    <scope>NUCLEOTIDE SEQUENCE [LARGE SCALE GENOMIC DNA]</scope>
    <source>
        <strain evidence="10">Wonlab-2016</strain>
    </source>
</reference>
<protein>
    <recommendedName>
        <fullName evidence="4">DNA-directed primase/polymerase protein</fullName>
        <ecNumber evidence="6">2.7.7.102</ecNumber>
        <ecNumber evidence="2">2.7.7.7</ecNumber>
    </recommendedName>
</protein>
<evidence type="ECO:0000256" key="7">
    <source>
        <dbReference type="ARBA" id="ARBA00047303"/>
    </source>
</evidence>
<keyword evidence="3" id="KW-0808">Transferase</keyword>
<name>A0ABD0KVI7_9CAEN</name>
<organism evidence="10 11">
    <name type="scientific">Batillaria attramentaria</name>
    <dbReference type="NCBI Taxonomy" id="370345"/>
    <lineage>
        <taxon>Eukaryota</taxon>
        <taxon>Metazoa</taxon>
        <taxon>Spiralia</taxon>
        <taxon>Lophotrochozoa</taxon>
        <taxon>Mollusca</taxon>
        <taxon>Gastropoda</taxon>
        <taxon>Caenogastropoda</taxon>
        <taxon>Sorbeoconcha</taxon>
        <taxon>Cerithioidea</taxon>
        <taxon>Batillariidae</taxon>
        <taxon>Batillaria</taxon>
    </lineage>
</organism>
<dbReference type="GO" id="GO:0003887">
    <property type="term" value="F:DNA-directed DNA polymerase activity"/>
    <property type="evidence" value="ECO:0007669"/>
    <property type="project" value="UniProtKB-KW"/>
</dbReference>
<dbReference type="PANTHER" id="PTHR31399:SF0">
    <property type="entry name" value="DNA-DIRECTED PRIMASE_POLYMERASE PROTEIN"/>
    <property type="match status" value="1"/>
</dbReference>
<evidence type="ECO:0000256" key="3">
    <source>
        <dbReference type="ARBA" id="ARBA00022932"/>
    </source>
</evidence>
<keyword evidence="3" id="KW-0548">Nucleotidyltransferase</keyword>
<evidence type="ECO:0000256" key="8">
    <source>
        <dbReference type="SAM" id="MobiDB-lite"/>
    </source>
</evidence>
<dbReference type="AlphaFoldDB" id="A0ABD0KVI7"/>
<feature type="compositionally biased region" description="Basic and acidic residues" evidence="8">
    <location>
        <begin position="289"/>
        <end position="330"/>
    </location>
</feature>
<dbReference type="Proteomes" id="UP001519460">
    <property type="component" value="Unassembled WGS sequence"/>
</dbReference>
<feature type="compositionally biased region" description="Polar residues" evidence="8">
    <location>
        <begin position="256"/>
        <end position="268"/>
    </location>
</feature>
<feature type="chain" id="PRO_5044896825" description="DNA-directed primase/polymerase protein" evidence="9">
    <location>
        <begin position="17"/>
        <end position="637"/>
    </location>
</feature>
<comment type="similarity">
    <text evidence="1">Belongs to the eukaryotic-type primase small subunit family.</text>
</comment>
<keyword evidence="9" id="KW-0732">Signal</keyword>
<evidence type="ECO:0000256" key="9">
    <source>
        <dbReference type="SAM" id="SignalP"/>
    </source>
</evidence>
<evidence type="ECO:0000256" key="2">
    <source>
        <dbReference type="ARBA" id="ARBA00012417"/>
    </source>
</evidence>
<keyword evidence="11" id="KW-1185">Reference proteome</keyword>
<keyword evidence="3" id="KW-0239">DNA-directed DNA polymerase</keyword>
<dbReference type="InterPro" id="IPR044917">
    <property type="entry name" value="PRIMPOL"/>
</dbReference>
<feature type="region of interest" description="Disordered" evidence="8">
    <location>
        <begin position="587"/>
        <end position="607"/>
    </location>
</feature>
<dbReference type="Pfam" id="PF03121">
    <property type="entry name" value="Herpes_UL52"/>
    <property type="match status" value="1"/>
</dbReference>
<comment type="caution">
    <text evidence="10">The sequence shown here is derived from an EMBL/GenBank/DDBJ whole genome shotgun (WGS) entry which is preliminary data.</text>
</comment>
<dbReference type="EMBL" id="JACVVK020000117">
    <property type="protein sequence ID" value="KAK7491237.1"/>
    <property type="molecule type" value="Genomic_DNA"/>
</dbReference>
<feature type="region of interest" description="Disordered" evidence="8">
    <location>
        <begin position="252"/>
        <end position="346"/>
    </location>
</feature>
<accession>A0ABD0KVI7</accession>
<feature type="compositionally biased region" description="Polar residues" evidence="8">
    <location>
        <begin position="176"/>
        <end position="193"/>
    </location>
</feature>
<dbReference type="EC" id="2.7.7.102" evidence="6"/>
<feature type="region of interest" description="Disordered" evidence="8">
    <location>
        <begin position="172"/>
        <end position="210"/>
    </location>
</feature>
<sequence>MRLYFLLLPLSGIIVSNEFFLQDLHVFAFESKQPGKDAGQRQYLTTSYPVFWHYYMQLEDSQRHHYEVIPEGAPCKLYFDLEYQREANPASDGVNMVNTLIKLTCACLRAAFGLECSRNSVLDLDASTCTKFSRHLIFQLKNAVFKDNIHAGAFVRTVFSKLEAHLVSLDDEAGSRTENSNHSQAEVQKTSVKADTVSGEGDGVDCGAVKDTSAENRNQGVHVFPAVFEDVCSSQHSPSSDQNREMDFLQDEQGEVTETVSEIATSSCADGHNRLQLSIPEPQTNSKVKSAEQTEHPRVTVAAQRKDEDEKDARKSDGLAADTERSKAESSDEQATEADTERPPFELDSSQFQSLLRQFTLQELKSLFVKDKDGRNTCFADLGVYTKNRNFRLYKSCKLGKNNPFHLSPENTFVPTSKDNEELEQAIFLSSLIANVSLDDEMKILTFSGDPNQTGRVGRGRSGSTTARSLSQEECMEGFTKSPYPEVDEFILHLVAADGRGGSIRRWRYFPEAEILSYDIVGYRFCYNIQRQHRSNNIKLIVDLKKGVWYQKCHDPDCQEVGFKSEEQPLPENTLLAHFFDSDFEEETPLGTADNQPAACDDFSAEETEEDAACLAALEETERRLASSDENHLIHDR</sequence>
<evidence type="ECO:0000256" key="6">
    <source>
        <dbReference type="ARBA" id="ARBA00044768"/>
    </source>
</evidence>
<evidence type="ECO:0000256" key="1">
    <source>
        <dbReference type="ARBA" id="ARBA00009762"/>
    </source>
</evidence>
<comment type="catalytic activity">
    <reaction evidence="7">
        <text>DNA(n) + a 2'-deoxyribonucleoside 5'-triphosphate = DNA(n+1) + diphosphate</text>
        <dbReference type="Rhea" id="RHEA:22508"/>
        <dbReference type="Rhea" id="RHEA-COMP:17339"/>
        <dbReference type="Rhea" id="RHEA-COMP:17340"/>
        <dbReference type="ChEBI" id="CHEBI:33019"/>
        <dbReference type="ChEBI" id="CHEBI:61560"/>
        <dbReference type="ChEBI" id="CHEBI:173112"/>
        <dbReference type="EC" id="2.7.7.7"/>
    </reaction>
    <physiologicalReaction direction="left-to-right" evidence="7">
        <dbReference type="Rhea" id="RHEA:22509"/>
    </physiologicalReaction>
</comment>
<gene>
    <name evidence="10" type="ORF">BaRGS_00017508</name>
</gene>
<proteinExistence type="inferred from homology"/>
<dbReference type="PANTHER" id="PTHR31399">
    <property type="entry name" value="DNA-DIRECTED PRIMASE / POLYMERASE PROTEIN"/>
    <property type="match status" value="1"/>
</dbReference>
<evidence type="ECO:0000256" key="5">
    <source>
        <dbReference type="ARBA" id="ARBA00044677"/>
    </source>
</evidence>
<dbReference type="EC" id="2.7.7.7" evidence="2"/>
<evidence type="ECO:0000256" key="4">
    <source>
        <dbReference type="ARBA" id="ARBA00026139"/>
    </source>
</evidence>
<evidence type="ECO:0000313" key="10">
    <source>
        <dbReference type="EMBL" id="KAK7491237.1"/>
    </source>
</evidence>
<comment type="catalytic activity">
    <reaction evidence="5">
        <text>ssDNA + n NTP = ssDNA/pppN(pN)n-1 hybrid + (n-1) diphosphate.</text>
        <dbReference type="EC" id="2.7.7.102"/>
    </reaction>
</comment>